<reference evidence="2" key="1">
    <citation type="journal article" date="2021" name="BMC Genomics">
        <title>Chromosome-level genome assembly and manually-curated proteome of model necrotroph Parastagonospora nodorum Sn15 reveals a genome-wide trove of candidate effector homologs, and redundancy of virulence-related functions within an accessory chromosome.</title>
        <authorList>
            <person name="Bertazzoni S."/>
            <person name="Jones D.A.B."/>
            <person name="Phan H.T."/>
            <person name="Tan K.-C."/>
            <person name="Hane J.K."/>
        </authorList>
    </citation>
    <scope>NUCLEOTIDE SEQUENCE [LARGE SCALE GENOMIC DNA]</scope>
    <source>
        <strain evidence="2">SN15 / ATCC MYA-4574 / FGSC 10173)</strain>
    </source>
</reference>
<evidence type="ECO:0000313" key="2">
    <source>
        <dbReference type="Proteomes" id="UP000663193"/>
    </source>
</evidence>
<accession>A0A7U2F6A1</accession>
<evidence type="ECO:0008006" key="3">
    <source>
        <dbReference type="Google" id="ProtNLM"/>
    </source>
</evidence>
<sequence length="251" mass="28460">MVHLLELPREVLHMIIDQALLNPSTHSPTAHTTISNRVLFFPGWTEPTRFAPFSPQTWPKIPPFHHALLHTCSALRHETLYRAKSLQSHVPLTIDSTLLPNGTVRHTWLSRPHGEPASWKRIEILNITTNLPPITASSPIPPEIQAALHIEALFTAVRDVLAVIVYPGAPKNIGRLNLRVFGTEVERMVSRAFLKKFGIETSVVGPRTKRLLSFFERVVYTGDGMNIWDSEWKIRQIGGKWVVRAINFEEL</sequence>
<dbReference type="AlphaFoldDB" id="A0A7U2F6A1"/>
<organism evidence="1 2">
    <name type="scientific">Phaeosphaeria nodorum (strain SN15 / ATCC MYA-4574 / FGSC 10173)</name>
    <name type="common">Glume blotch fungus</name>
    <name type="synonym">Parastagonospora nodorum</name>
    <dbReference type="NCBI Taxonomy" id="321614"/>
    <lineage>
        <taxon>Eukaryota</taxon>
        <taxon>Fungi</taxon>
        <taxon>Dikarya</taxon>
        <taxon>Ascomycota</taxon>
        <taxon>Pezizomycotina</taxon>
        <taxon>Dothideomycetes</taxon>
        <taxon>Pleosporomycetidae</taxon>
        <taxon>Pleosporales</taxon>
        <taxon>Pleosporineae</taxon>
        <taxon>Phaeosphaeriaceae</taxon>
        <taxon>Parastagonospora</taxon>
    </lineage>
</organism>
<proteinExistence type="predicted"/>
<dbReference type="VEuPathDB" id="FungiDB:JI435_144280"/>
<dbReference type="EMBL" id="CP069031">
    <property type="protein sequence ID" value="QRC99520.1"/>
    <property type="molecule type" value="Genomic_DNA"/>
</dbReference>
<evidence type="ECO:0000313" key="1">
    <source>
        <dbReference type="EMBL" id="QRC99520.1"/>
    </source>
</evidence>
<dbReference type="OrthoDB" id="3763917at2759"/>
<name>A0A7U2F6A1_PHANO</name>
<dbReference type="Proteomes" id="UP000663193">
    <property type="component" value="Chromosome 9"/>
</dbReference>
<keyword evidence="2" id="KW-1185">Reference proteome</keyword>
<protein>
    <recommendedName>
        <fullName evidence="3">F-box domain-containing protein</fullName>
    </recommendedName>
</protein>
<gene>
    <name evidence="1" type="ORF">JI435_144280</name>
</gene>